<evidence type="ECO:0000313" key="1">
    <source>
        <dbReference type="EMBL" id="KAK7479832.1"/>
    </source>
</evidence>
<reference evidence="1 2" key="1">
    <citation type="journal article" date="2023" name="Sci. Data">
        <title>Genome assembly of the Korean intertidal mud-creeper Batillaria attramentaria.</title>
        <authorList>
            <person name="Patra A.K."/>
            <person name="Ho P.T."/>
            <person name="Jun S."/>
            <person name="Lee S.J."/>
            <person name="Kim Y."/>
            <person name="Won Y.J."/>
        </authorList>
    </citation>
    <scope>NUCLEOTIDE SEQUENCE [LARGE SCALE GENOMIC DNA]</scope>
    <source>
        <strain evidence="1">Wonlab-2016</strain>
    </source>
</reference>
<accession>A0ABD0JXV4</accession>
<keyword evidence="2" id="KW-1185">Reference proteome</keyword>
<organism evidence="1 2">
    <name type="scientific">Batillaria attramentaria</name>
    <dbReference type="NCBI Taxonomy" id="370345"/>
    <lineage>
        <taxon>Eukaryota</taxon>
        <taxon>Metazoa</taxon>
        <taxon>Spiralia</taxon>
        <taxon>Lophotrochozoa</taxon>
        <taxon>Mollusca</taxon>
        <taxon>Gastropoda</taxon>
        <taxon>Caenogastropoda</taxon>
        <taxon>Sorbeoconcha</taxon>
        <taxon>Cerithioidea</taxon>
        <taxon>Batillariidae</taxon>
        <taxon>Batillaria</taxon>
    </lineage>
</organism>
<dbReference type="Proteomes" id="UP001519460">
    <property type="component" value="Unassembled WGS sequence"/>
</dbReference>
<dbReference type="AlphaFoldDB" id="A0ABD0JXV4"/>
<name>A0ABD0JXV4_9CAEN</name>
<comment type="caution">
    <text evidence="1">The sequence shown here is derived from an EMBL/GenBank/DDBJ whole genome shotgun (WGS) entry which is preliminary data.</text>
</comment>
<evidence type="ECO:0000313" key="2">
    <source>
        <dbReference type="Proteomes" id="UP001519460"/>
    </source>
</evidence>
<dbReference type="EMBL" id="JACVVK020000294">
    <property type="protein sequence ID" value="KAK7479832.1"/>
    <property type="molecule type" value="Genomic_DNA"/>
</dbReference>
<proteinExistence type="predicted"/>
<gene>
    <name evidence="1" type="ORF">BaRGS_00028912</name>
</gene>
<protein>
    <submittedName>
        <fullName evidence="1">Uncharacterized protein</fullName>
    </submittedName>
</protein>
<sequence>MRGHGGAAVDISTTPPSAVCLTLVTDKDRDKTDTYNLSLLMQVSWTLELIESSLPLKNYFVIASISTNVKP</sequence>